<evidence type="ECO:0000313" key="4">
    <source>
        <dbReference type="Proteomes" id="UP000322873"/>
    </source>
</evidence>
<evidence type="ECO:0000256" key="2">
    <source>
        <dbReference type="SAM" id="SignalP"/>
    </source>
</evidence>
<protein>
    <submittedName>
        <fullName evidence="3">Uncharacterized protein</fullName>
    </submittedName>
</protein>
<evidence type="ECO:0000313" key="3">
    <source>
        <dbReference type="EMBL" id="KAA8564130.1"/>
    </source>
</evidence>
<sequence>MNLLLSILLFAVALVASATEDSLASVINPAHHEVRSISDGGLSLPGTSLVTVNNIIVATESTISFYDTSLVSSAITPSISSTITSATVDAFPPISPGQSNVHSSIDSTTTRSIDSTTTILSTVTLIPTEDISTSEVTSLLTINSSKAALIPSIDMTTTPIISSVTSDINQSSNIPSSTAQTSNIQTLPSQSLTIQPIPLQSTGVKSSGIQSSASQSSAVQYSEVQSSSTQLTTQSAAAQSSKYIGSQVSITNSLPTINTENAPFMNSTASLVQSLSSSANIPTSTHITKSSVSGYPSIIVGIPQSNSANLPTVTPTYSNTANTPAYISSSTVSTIVGTPQSKSANLPTPPYSNSSSSIILGTSQSNSATLPAFTTAPYSNSSSTTIPIIVGTPQTIVSSNSSSTSSDSSIGIETSITSTTTVTSTTIHTGTITRTITQSSNDITSQPILGKFPATEVSDIITETFTSGSSTWTITETGPPSTITASLMLNPSFSNADNVIKNDVESGSCTCPEQVTITVTATPFIITGGTLTGGILTGAATSTTPSTAPKSSISSSRLTTYYAPTAIQSWTTHNIPGFIGVIVPSGGMSYGSYQASMEPSVSTTCTDTPSASDSAYPSIPNSVSGSITASVSASAPTSNSAYTSNPKSTYPSNSNPASIFTAIPHSDYQTLPTQIPATFLNQSTSTKSLLGTEISGTQKTNIGTIIPAHTSSAILQPTPTAIYTGNADVNVVGGGEPIALVVGFVALILLI</sequence>
<comment type="caution">
    <text evidence="3">The sequence shown here is derived from an EMBL/GenBank/DDBJ whole genome shotgun (WGS) entry which is preliminary data.</text>
</comment>
<accession>A0A5M9J6N8</accession>
<dbReference type="VEuPathDB" id="FungiDB:MFRU_032g00890"/>
<feature type="region of interest" description="Disordered" evidence="1">
    <location>
        <begin position="634"/>
        <end position="653"/>
    </location>
</feature>
<dbReference type="AlphaFoldDB" id="A0A5M9J6N8"/>
<dbReference type="Proteomes" id="UP000322873">
    <property type="component" value="Unassembled WGS sequence"/>
</dbReference>
<name>A0A5M9J6N8_MONFR</name>
<dbReference type="EMBL" id="VICG01000016">
    <property type="protein sequence ID" value="KAA8564130.1"/>
    <property type="molecule type" value="Genomic_DNA"/>
</dbReference>
<keyword evidence="2" id="KW-0732">Signal</keyword>
<reference evidence="3 4" key="1">
    <citation type="submission" date="2019-06" db="EMBL/GenBank/DDBJ databases">
        <title>Genome Sequence of the Brown Rot Fungal Pathogen Monilinia fructicola.</title>
        <authorList>
            <person name="De Miccolis Angelini R.M."/>
            <person name="Landi L."/>
            <person name="Abate D."/>
            <person name="Pollastro S."/>
            <person name="Romanazzi G."/>
            <person name="Faretra F."/>
        </authorList>
    </citation>
    <scope>NUCLEOTIDE SEQUENCE [LARGE SCALE GENOMIC DNA]</scope>
    <source>
        <strain evidence="3 4">Mfrc123</strain>
    </source>
</reference>
<feature type="signal peptide" evidence="2">
    <location>
        <begin position="1"/>
        <end position="18"/>
    </location>
</feature>
<gene>
    <name evidence="3" type="ORF">EYC84_012108</name>
</gene>
<organism evidence="3 4">
    <name type="scientific">Monilinia fructicola</name>
    <name type="common">Brown rot fungus</name>
    <name type="synonym">Ciboria fructicola</name>
    <dbReference type="NCBI Taxonomy" id="38448"/>
    <lineage>
        <taxon>Eukaryota</taxon>
        <taxon>Fungi</taxon>
        <taxon>Dikarya</taxon>
        <taxon>Ascomycota</taxon>
        <taxon>Pezizomycotina</taxon>
        <taxon>Leotiomycetes</taxon>
        <taxon>Helotiales</taxon>
        <taxon>Sclerotiniaceae</taxon>
        <taxon>Monilinia</taxon>
    </lineage>
</organism>
<evidence type="ECO:0000256" key="1">
    <source>
        <dbReference type="SAM" id="MobiDB-lite"/>
    </source>
</evidence>
<proteinExistence type="predicted"/>
<keyword evidence="4" id="KW-1185">Reference proteome</keyword>
<feature type="chain" id="PRO_5024354668" evidence="2">
    <location>
        <begin position="19"/>
        <end position="751"/>
    </location>
</feature>